<dbReference type="Gene3D" id="3.40.50.720">
    <property type="entry name" value="NAD(P)-binding Rossmann-like Domain"/>
    <property type="match status" value="1"/>
</dbReference>
<dbReference type="Gene3D" id="3.40.1190.10">
    <property type="entry name" value="Mur-like, catalytic domain"/>
    <property type="match status" value="1"/>
</dbReference>
<keyword evidence="4" id="KW-1185">Reference proteome</keyword>
<dbReference type="Pfam" id="PF01225">
    <property type="entry name" value="Mur_ligase"/>
    <property type="match status" value="1"/>
</dbReference>
<accession>A0ABY0FKY7</accession>
<dbReference type="InterPro" id="IPR013221">
    <property type="entry name" value="Mur_ligase_cen"/>
</dbReference>
<dbReference type="SUPFAM" id="SSF53244">
    <property type="entry name" value="MurD-like peptide ligases, peptide-binding domain"/>
    <property type="match status" value="1"/>
</dbReference>
<reference evidence="3 4" key="1">
    <citation type="journal article" date="2018" name="bioRxiv">
        <title>Evidence of independent acquisition and adaption of ultra-small bacteria to human hosts across the highly diverse yet reduced genomes of the phylum Saccharibacteria.</title>
        <authorList>
            <person name="McLean J.S."/>
            <person name="Bor B."/>
            <person name="To T.T."/>
            <person name="Liu Q."/>
            <person name="Kearns K.A."/>
            <person name="Solden L.M."/>
            <person name="Wrighton K.C."/>
            <person name="He X."/>
            <person name="Shi W."/>
        </authorList>
    </citation>
    <scope>NUCLEOTIDE SEQUENCE [LARGE SCALE GENOMIC DNA]</scope>
    <source>
        <strain evidence="3 4">TM7_CMJM_G6_1_HOT_870</strain>
    </source>
</reference>
<dbReference type="PANTHER" id="PTHR43445:SF3">
    <property type="entry name" value="UDP-N-ACETYLMURAMATE--L-ALANINE LIGASE"/>
    <property type="match status" value="1"/>
</dbReference>
<dbReference type="SUPFAM" id="SSF53623">
    <property type="entry name" value="MurD-like peptide ligases, catalytic domain"/>
    <property type="match status" value="1"/>
</dbReference>
<evidence type="ECO:0000313" key="4">
    <source>
        <dbReference type="Proteomes" id="UP001190925"/>
    </source>
</evidence>
<dbReference type="InterPro" id="IPR036615">
    <property type="entry name" value="Mur_ligase_C_dom_sf"/>
</dbReference>
<feature type="domain" description="Mur ligase N-terminal catalytic" evidence="1">
    <location>
        <begin position="3"/>
        <end position="107"/>
    </location>
</feature>
<dbReference type="SUPFAM" id="SSF51984">
    <property type="entry name" value="MurCD N-terminal domain"/>
    <property type="match status" value="1"/>
</dbReference>
<dbReference type="InterPro" id="IPR000713">
    <property type="entry name" value="Mur_ligase_N"/>
</dbReference>
<dbReference type="EC" id="6.3.2.8" evidence="3"/>
<dbReference type="GO" id="GO:0008763">
    <property type="term" value="F:UDP-N-acetylmuramate-L-alanine ligase activity"/>
    <property type="evidence" value="ECO:0007669"/>
    <property type="project" value="UniProtKB-EC"/>
</dbReference>
<evidence type="ECO:0000259" key="1">
    <source>
        <dbReference type="Pfam" id="PF01225"/>
    </source>
</evidence>
<dbReference type="InterPro" id="IPR050061">
    <property type="entry name" value="MurCDEF_pg_biosynth"/>
</dbReference>
<dbReference type="EMBL" id="PRLK01000002">
    <property type="protein sequence ID" value="RYC72820.1"/>
    <property type="molecule type" value="Genomic_DNA"/>
</dbReference>
<proteinExistence type="predicted"/>
<feature type="domain" description="Mur ligase central" evidence="2">
    <location>
        <begin position="114"/>
        <end position="222"/>
    </location>
</feature>
<dbReference type="Proteomes" id="UP001190925">
    <property type="component" value="Unassembled WGS sequence"/>
</dbReference>
<sequence length="428" mass="48450">MNIYLSGIGGVGIGALADIAESAGYTIFGSDSNNSMMVEKLKKKNIDIEIGNQDGSFLKTKFIENGVDWFVYTAALPKDHPEIKMAKSLGIKITKRDELLNYIIEQKKLKLIAISGTHGKTTTTGMMIWVLKQLGVPVSWSIGTTLTFGDSGYFDPKSDFFVYEADEFDRNFLHFSPTISLITSIDHDHTDIYRTEKDYLDAFVQFARQSDFTVSWQDEHGEIFEDIHNKFILKDIDSNIILAGTHNRKNATLVLEALEYLASIGYDFGENLYERTLKAINSFPGTVRRFEKIANGIYSDYGHHPVEVCSTLEMAQEVANKEGFKGVVLIYQPHQNVRQVEVQNEYTEDVFKFANKVIWLPTYLSREDPSLEILTPQFLAKNIKDKAIFSQLDSPLIDTIKEYQKNNYLVLVMSAGSLDGLVRSEFSK</sequence>
<name>A0ABY0FKY7_9BACT</name>
<comment type="caution">
    <text evidence="3">The sequence shown here is derived from an EMBL/GenBank/DDBJ whole genome shotgun (WGS) entry which is preliminary data.</text>
</comment>
<evidence type="ECO:0000313" key="3">
    <source>
        <dbReference type="EMBL" id="RYC72820.1"/>
    </source>
</evidence>
<dbReference type="InterPro" id="IPR036565">
    <property type="entry name" value="Mur-like_cat_sf"/>
</dbReference>
<dbReference type="Gene3D" id="3.90.190.20">
    <property type="entry name" value="Mur ligase, C-terminal domain"/>
    <property type="match status" value="1"/>
</dbReference>
<gene>
    <name evidence="3" type="primary">murC</name>
    <name evidence="3" type="ORF">G6CMJM_00155</name>
</gene>
<evidence type="ECO:0000259" key="2">
    <source>
        <dbReference type="Pfam" id="PF08245"/>
    </source>
</evidence>
<organism evidence="3 4">
    <name type="scientific">Candidatus Nanogingivalis gingivitcus</name>
    <dbReference type="NCBI Taxonomy" id="2171992"/>
    <lineage>
        <taxon>Bacteria</taxon>
        <taxon>Candidatus Saccharimonadota</taxon>
        <taxon>Candidatus Nanosyncoccalia</taxon>
        <taxon>Candidatus Nanogingivales</taxon>
        <taxon>Candidatus Nanogingivalaceae</taxon>
        <taxon>Candidatus Nanogingivalis</taxon>
    </lineage>
</organism>
<dbReference type="Pfam" id="PF08245">
    <property type="entry name" value="Mur_ligase_M"/>
    <property type="match status" value="1"/>
</dbReference>
<dbReference type="PANTHER" id="PTHR43445">
    <property type="entry name" value="UDP-N-ACETYLMURAMATE--L-ALANINE LIGASE-RELATED"/>
    <property type="match status" value="1"/>
</dbReference>
<reference evidence="3 4" key="2">
    <citation type="journal article" date="2020" name="Cell Rep.">
        <title>Acquisition and Adaptation of Ultra-small Parasitic Reduced Genome Bacteria to Mammalian Hosts.</title>
        <authorList>
            <person name="McLean J.S."/>
            <person name="Bor B."/>
            <person name="Kerns K.A."/>
            <person name="Liu Q."/>
            <person name="To T.T."/>
            <person name="Solden L."/>
            <person name="Hendrickson E.L."/>
            <person name="Wrighton K."/>
            <person name="Shi W."/>
            <person name="He X."/>
        </authorList>
    </citation>
    <scope>NUCLEOTIDE SEQUENCE [LARGE SCALE GENOMIC DNA]</scope>
    <source>
        <strain evidence="3 4">TM7_CMJM_G6_1_HOT_870</strain>
    </source>
</reference>
<keyword evidence="3" id="KW-0436">Ligase</keyword>
<dbReference type="RefSeq" id="WP_129718580.1">
    <property type="nucleotide sequence ID" value="NZ_PRLK01000002.1"/>
</dbReference>
<protein>
    <submittedName>
        <fullName evidence="3">UDP-N-acetylmuramate--L-alanine ligase</fullName>
        <ecNumber evidence="3">6.3.2.8</ecNumber>
    </submittedName>
</protein>